<feature type="region of interest" description="Disordered" evidence="4">
    <location>
        <begin position="717"/>
        <end position="747"/>
    </location>
</feature>
<dbReference type="Pfam" id="PF00069">
    <property type="entry name" value="Pkinase"/>
    <property type="match status" value="2"/>
</dbReference>
<dbReference type="SUPFAM" id="SSF56112">
    <property type="entry name" value="Protein kinase-like (PK-like)"/>
    <property type="match status" value="1"/>
</dbReference>
<evidence type="ECO:0000313" key="7">
    <source>
        <dbReference type="Proteomes" id="UP000190831"/>
    </source>
</evidence>
<keyword evidence="1 3" id="KW-0547">Nucleotide-binding</keyword>
<feature type="domain" description="Protein kinase" evidence="5">
    <location>
        <begin position="423"/>
        <end position="860"/>
    </location>
</feature>
<feature type="region of interest" description="Disordered" evidence="4">
    <location>
        <begin position="1"/>
        <end position="60"/>
    </location>
</feature>
<dbReference type="InterPro" id="IPR017441">
    <property type="entry name" value="Protein_kinase_ATP_BS"/>
</dbReference>
<dbReference type="InterPro" id="IPR008271">
    <property type="entry name" value="Ser/Thr_kinase_AS"/>
</dbReference>
<keyword evidence="2 3" id="KW-0067">ATP-binding</keyword>
<dbReference type="GO" id="GO:0000226">
    <property type="term" value="P:microtubule cytoskeleton organization"/>
    <property type="evidence" value="ECO:0007669"/>
    <property type="project" value="TreeGrafter"/>
</dbReference>
<dbReference type="OrthoDB" id="4062651at2759"/>
<name>A0A1G4MGX5_LACFM</name>
<sequence>MDGVYDVHSSTNPVQRSLSLERKHPNKISTTSSRHEKTPKTDQTFSDSRYEGPPMKITNEKTDDDEMLHYKIKGIYEIDHEASKNMLVRVYSENEQSNFNAVTGRRMYDDLKYRPIHHEGTRVENQSKPIEMLNNPKRRHSTSVGEDVSLLSNRLTGYNAMNPTNDMQDEYIPDFDFSDTVAKWQHEDTLNDGSLTNNPRQNSVGLNCYNNWTDYEADYSHSSSVSSSSLLMKSTHAQVAPIPLPNARPPLSSPRGPAHDESNQLPFIKVRPSGSSYNRVKALPSLNTSVTEGSLRFKRQKSTQEFESPSSPWSTTTGSLTSLVDARVLNEDLQYITKKLPDDFMSLPYSQRKKIILDLLPGKDHKSIMSLLKKQFLVSSKSSTQLKRSRSRQGSLASQFLSSFTPSSSSFKPNDKGNVVMGYKLGNIIGFGAWGMIRECYQATTETSQLTDYDSPQRAPCKDDRESFAIKAIKVVRFRNNEIVKKHVLKEVQIWSKLKHPHILPLINWKLEDDYAIYCLTERIHGGTLYDLVTSWGESSCSSISLQERCRLTAEIACQIVSALKYMHSNCVVHGDIKLENCLLEESTDCSICKWQVLLCDFGMSSHFGHSDPSSEGQLCLENDENVMFNSPVDGKVLSMRRRPSIPKSASQVSLRPMTKLQKIMKNKKLTHDDTPLGVSAFPKHYGPAVTSAHISERFRSCLSSSTSVVNLKRSQTTSSTIVDSQSSQTTTHVEFAQNESGPNPHSHIGSLPYAAPELLEPAPPPLGPAADIWAFGVTLYTMLTGKLPFKHDYEPRLRAIITSGKYDIDLLAEVCNHDTNCEVEYDKFHSELLSDVIKGCLQKDLTRRWELQQIENALIKFSYCITRQKSE</sequence>
<evidence type="ECO:0000256" key="1">
    <source>
        <dbReference type="ARBA" id="ARBA00022741"/>
    </source>
</evidence>
<dbReference type="GO" id="GO:0004674">
    <property type="term" value="F:protein serine/threonine kinase activity"/>
    <property type="evidence" value="ECO:0007669"/>
    <property type="project" value="TreeGrafter"/>
</dbReference>
<evidence type="ECO:0000259" key="5">
    <source>
        <dbReference type="PROSITE" id="PS50011"/>
    </source>
</evidence>
<dbReference type="PROSITE" id="PS50011">
    <property type="entry name" value="PROTEIN_KINASE_DOM"/>
    <property type="match status" value="1"/>
</dbReference>
<dbReference type="EMBL" id="LT598486">
    <property type="protein sequence ID" value="SCW03169.1"/>
    <property type="molecule type" value="Genomic_DNA"/>
</dbReference>
<gene>
    <name evidence="6" type="ORF">LAFE_0G04478G</name>
</gene>
<evidence type="ECO:0000256" key="2">
    <source>
        <dbReference type="ARBA" id="ARBA00022840"/>
    </source>
</evidence>
<feature type="region of interest" description="Disordered" evidence="4">
    <location>
        <begin position="241"/>
        <end position="263"/>
    </location>
</feature>
<reference evidence="6 7" key="1">
    <citation type="submission" date="2016-03" db="EMBL/GenBank/DDBJ databases">
        <authorList>
            <person name="Devillers H."/>
        </authorList>
    </citation>
    <scope>NUCLEOTIDE SEQUENCE [LARGE SCALE GENOMIC DNA]</scope>
    <source>
        <strain evidence="6">CBS 6772</strain>
    </source>
</reference>
<dbReference type="InterPro" id="IPR000719">
    <property type="entry name" value="Prot_kinase_dom"/>
</dbReference>
<evidence type="ECO:0000256" key="4">
    <source>
        <dbReference type="SAM" id="MobiDB-lite"/>
    </source>
</evidence>
<dbReference type="SMART" id="SM00220">
    <property type="entry name" value="S_TKc"/>
    <property type="match status" value="1"/>
</dbReference>
<feature type="region of interest" description="Disordered" evidence="4">
    <location>
        <begin position="294"/>
        <end position="315"/>
    </location>
</feature>
<feature type="compositionally biased region" description="Polar residues" evidence="4">
    <location>
        <begin position="8"/>
        <end position="18"/>
    </location>
</feature>
<proteinExistence type="predicted"/>
<dbReference type="PANTHER" id="PTHR24346:SF76">
    <property type="entry name" value="NON-SPECIFIC SERINE_THREONINE PROTEIN KINASE"/>
    <property type="match status" value="1"/>
</dbReference>
<keyword evidence="7" id="KW-1185">Reference proteome</keyword>
<accession>A0A1G4MGX5</accession>
<dbReference type="InterPro" id="IPR011009">
    <property type="entry name" value="Kinase-like_dom_sf"/>
</dbReference>
<dbReference type="OMA" id="YAMYCLT"/>
<dbReference type="PROSITE" id="PS00107">
    <property type="entry name" value="PROTEIN_KINASE_ATP"/>
    <property type="match status" value="1"/>
</dbReference>
<dbReference type="STRING" id="4955.A0A1G4MGX5"/>
<dbReference type="Proteomes" id="UP000190831">
    <property type="component" value="Chromosome G"/>
</dbReference>
<dbReference type="GO" id="GO:0035556">
    <property type="term" value="P:intracellular signal transduction"/>
    <property type="evidence" value="ECO:0007669"/>
    <property type="project" value="TreeGrafter"/>
</dbReference>
<protein>
    <submittedName>
        <fullName evidence="6">LAFE_0G04478g1_1</fullName>
    </submittedName>
</protein>
<feature type="compositionally biased region" description="Pro residues" evidence="4">
    <location>
        <begin position="242"/>
        <end position="252"/>
    </location>
</feature>
<dbReference type="PANTHER" id="PTHR24346">
    <property type="entry name" value="MAP/MICROTUBULE AFFINITY-REGULATING KINASE"/>
    <property type="match status" value="1"/>
</dbReference>
<feature type="binding site" evidence="3">
    <location>
        <position position="462"/>
    </location>
    <ligand>
        <name>ATP</name>
        <dbReference type="ChEBI" id="CHEBI:30616"/>
    </ligand>
</feature>
<feature type="compositionally biased region" description="Polar residues" evidence="4">
    <location>
        <begin position="717"/>
        <end position="744"/>
    </location>
</feature>
<dbReference type="GO" id="GO:0005737">
    <property type="term" value="C:cytoplasm"/>
    <property type="evidence" value="ECO:0007669"/>
    <property type="project" value="TreeGrafter"/>
</dbReference>
<evidence type="ECO:0000313" key="6">
    <source>
        <dbReference type="EMBL" id="SCW03169.1"/>
    </source>
</evidence>
<dbReference type="GO" id="GO:0005524">
    <property type="term" value="F:ATP binding"/>
    <property type="evidence" value="ECO:0007669"/>
    <property type="project" value="UniProtKB-UniRule"/>
</dbReference>
<evidence type="ECO:0000256" key="3">
    <source>
        <dbReference type="PROSITE-ProRule" id="PRU10141"/>
    </source>
</evidence>
<organism evidence="6 7">
    <name type="scientific">Lachancea fermentati</name>
    <name type="common">Zygosaccharomyces fermentati</name>
    <dbReference type="NCBI Taxonomy" id="4955"/>
    <lineage>
        <taxon>Eukaryota</taxon>
        <taxon>Fungi</taxon>
        <taxon>Dikarya</taxon>
        <taxon>Ascomycota</taxon>
        <taxon>Saccharomycotina</taxon>
        <taxon>Saccharomycetes</taxon>
        <taxon>Saccharomycetales</taxon>
        <taxon>Saccharomycetaceae</taxon>
        <taxon>Lachancea</taxon>
    </lineage>
</organism>
<dbReference type="Gene3D" id="1.10.510.10">
    <property type="entry name" value="Transferase(Phosphotransferase) domain 1"/>
    <property type="match status" value="2"/>
</dbReference>
<dbReference type="PROSITE" id="PS00108">
    <property type="entry name" value="PROTEIN_KINASE_ST"/>
    <property type="match status" value="1"/>
</dbReference>
<dbReference type="AlphaFoldDB" id="A0A1G4MGX5"/>